<feature type="domain" description="DUF6533" evidence="1">
    <location>
        <begin position="2"/>
        <end position="43"/>
    </location>
</feature>
<dbReference type="InterPro" id="IPR045340">
    <property type="entry name" value="DUF6533"/>
</dbReference>
<accession>A0A4Q9PLD7</accession>
<dbReference type="Proteomes" id="UP000292082">
    <property type="component" value="Unassembled WGS sequence"/>
</dbReference>
<protein>
    <recommendedName>
        <fullName evidence="1">DUF6533 domain-containing protein</fullName>
    </recommendedName>
</protein>
<reference evidence="2 3" key="1">
    <citation type="submission" date="2019-01" db="EMBL/GenBank/DDBJ databases">
        <title>Draft genome sequences of three monokaryotic isolates of the white-rot basidiomycete fungus Dichomitus squalens.</title>
        <authorList>
            <consortium name="DOE Joint Genome Institute"/>
            <person name="Lopez S.C."/>
            <person name="Andreopoulos B."/>
            <person name="Pangilinan J."/>
            <person name="Lipzen A."/>
            <person name="Riley R."/>
            <person name="Ahrendt S."/>
            <person name="Ng V."/>
            <person name="Barry K."/>
            <person name="Daum C."/>
            <person name="Grigoriev I.V."/>
            <person name="Hilden K.S."/>
            <person name="Makela M.R."/>
            <person name="de Vries R.P."/>
        </authorList>
    </citation>
    <scope>NUCLEOTIDE SEQUENCE [LARGE SCALE GENOMIC DNA]</scope>
    <source>
        <strain evidence="2 3">CBS 464.89</strain>
    </source>
</reference>
<sequence length="67" mass="7795">VCIAVTFLYNSLITTGEEIRCFWGRKVTGTAILFWLNKYLTILEWVWDLAIGFTNSDVVHLFSLMTY</sequence>
<evidence type="ECO:0000313" key="2">
    <source>
        <dbReference type="EMBL" id="TBU54972.1"/>
    </source>
</evidence>
<organism evidence="2 3">
    <name type="scientific">Dichomitus squalens</name>
    <dbReference type="NCBI Taxonomy" id="114155"/>
    <lineage>
        <taxon>Eukaryota</taxon>
        <taxon>Fungi</taxon>
        <taxon>Dikarya</taxon>
        <taxon>Basidiomycota</taxon>
        <taxon>Agaricomycotina</taxon>
        <taxon>Agaricomycetes</taxon>
        <taxon>Polyporales</taxon>
        <taxon>Polyporaceae</taxon>
        <taxon>Dichomitus</taxon>
    </lineage>
</organism>
<proteinExistence type="predicted"/>
<dbReference type="AlphaFoldDB" id="A0A4Q9PLD7"/>
<feature type="non-terminal residue" evidence="2">
    <location>
        <position position="1"/>
    </location>
</feature>
<evidence type="ECO:0000313" key="3">
    <source>
        <dbReference type="Proteomes" id="UP000292082"/>
    </source>
</evidence>
<keyword evidence="3" id="KW-1185">Reference proteome</keyword>
<dbReference type="EMBL" id="ML145178">
    <property type="protein sequence ID" value="TBU54972.1"/>
    <property type="molecule type" value="Genomic_DNA"/>
</dbReference>
<evidence type="ECO:0000259" key="1">
    <source>
        <dbReference type="Pfam" id="PF20151"/>
    </source>
</evidence>
<gene>
    <name evidence="2" type="ORF">BD310DRAFT_826927</name>
</gene>
<dbReference type="Pfam" id="PF20151">
    <property type="entry name" value="DUF6533"/>
    <property type="match status" value="1"/>
</dbReference>
<name>A0A4Q9PLD7_9APHY</name>